<evidence type="ECO:0000256" key="3">
    <source>
        <dbReference type="ARBA" id="ARBA00022692"/>
    </source>
</evidence>
<feature type="transmembrane region" description="Helical" evidence="9">
    <location>
        <begin position="205"/>
        <end position="222"/>
    </location>
</feature>
<dbReference type="SMART" id="SM00679">
    <property type="entry name" value="CTNS"/>
    <property type="match status" value="2"/>
</dbReference>
<dbReference type="EMBL" id="ANJA01001848">
    <property type="protein sequence ID" value="ETO73700.1"/>
    <property type="molecule type" value="Genomic_DNA"/>
</dbReference>
<dbReference type="AlphaFoldDB" id="A0A081A489"/>
<dbReference type="Gene3D" id="1.20.1280.290">
    <property type="match status" value="2"/>
</dbReference>
<feature type="transmembrane region" description="Helical" evidence="9">
    <location>
        <begin position="97"/>
        <end position="114"/>
    </location>
</feature>
<evidence type="ECO:0000256" key="6">
    <source>
        <dbReference type="ARBA" id="ARBA00023136"/>
    </source>
</evidence>
<dbReference type="InterPro" id="IPR016817">
    <property type="entry name" value="MannP-dilichol_defect-1"/>
</dbReference>
<proteinExistence type="inferred from homology"/>
<evidence type="ECO:0000256" key="5">
    <source>
        <dbReference type="ARBA" id="ARBA00022989"/>
    </source>
</evidence>
<keyword evidence="4" id="KW-0677">Repeat</keyword>
<evidence type="ECO:0000256" key="9">
    <source>
        <dbReference type="SAM" id="Phobius"/>
    </source>
</evidence>
<keyword evidence="5 8" id="KW-1133">Transmembrane helix</keyword>
<evidence type="ECO:0000256" key="10">
    <source>
        <dbReference type="SAM" id="SignalP"/>
    </source>
</evidence>
<feature type="transmembrane region" description="Helical" evidence="9">
    <location>
        <begin position="234"/>
        <end position="257"/>
    </location>
</feature>
<organism evidence="11 12">
    <name type="scientific">Phytophthora nicotianae P1976</name>
    <dbReference type="NCBI Taxonomy" id="1317066"/>
    <lineage>
        <taxon>Eukaryota</taxon>
        <taxon>Sar</taxon>
        <taxon>Stramenopiles</taxon>
        <taxon>Oomycota</taxon>
        <taxon>Peronosporomycetes</taxon>
        <taxon>Peronosporales</taxon>
        <taxon>Peronosporaceae</taxon>
        <taxon>Phytophthora</taxon>
    </lineage>
</organism>
<dbReference type="PIRSF" id="PIRSF023381">
    <property type="entry name" value="MannP-dilichol_defect-1p"/>
    <property type="match status" value="1"/>
</dbReference>
<comment type="caution">
    <text evidence="11">The sequence shown here is derived from an EMBL/GenBank/DDBJ whole genome shotgun (WGS) entry which is preliminary data.</text>
</comment>
<protein>
    <recommendedName>
        <fullName evidence="8">Mannose-P-dolichol utilization defect 1 protein homolog</fullName>
    </recommendedName>
</protein>
<evidence type="ECO:0000256" key="1">
    <source>
        <dbReference type="ARBA" id="ARBA00004141"/>
    </source>
</evidence>
<feature type="transmembrane region" description="Helical" evidence="9">
    <location>
        <begin position="175"/>
        <end position="193"/>
    </location>
</feature>
<comment type="similarity">
    <text evidence="7 8">Belongs to the MPDU1 (TC 2.A.43.3) family.</text>
</comment>
<dbReference type="PANTHER" id="PTHR12226">
    <property type="entry name" value="MANNOSE-P-DOLICHOL UTILIZATION DEFECT 1 LEC35 -RELATED"/>
    <property type="match status" value="1"/>
</dbReference>
<keyword evidence="10" id="KW-0732">Signal</keyword>
<keyword evidence="6 8" id="KW-0472">Membrane</keyword>
<comment type="subcellular location">
    <subcellularLocation>
        <location evidence="1 8">Membrane</location>
        <topology evidence="1 8">Multi-pass membrane protein</topology>
    </subcellularLocation>
</comment>
<evidence type="ECO:0000256" key="8">
    <source>
        <dbReference type="PIRNR" id="PIRNR023381"/>
    </source>
</evidence>
<dbReference type="OrthoDB" id="271506at2759"/>
<dbReference type="Pfam" id="PF04193">
    <property type="entry name" value="PQ-loop"/>
    <property type="match status" value="2"/>
</dbReference>
<evidence type="ECO:0000313" key="12">
    <source>
        <dbReference type="Proteomes" id="UP000028582"/>
    </source>
</evidence>
<evidence type="ECO:0000313" key="11">
    <source>
        <dbReference type="EMBL" id="ETO73700.1"/>
    </source>
</evidence>
<evidence type="ECO:0000256" key="7">
    <source>
        <dbReference type="ARBA" id="ARBA00038475"/>
    </source>
</evidence>
<evidence type="ECO:0000256" key="2">
    <source>
        <dbReference type="ARBA" id="ARBA00022448"/>
    </source>
</evidence>
<feature type="transmembrane region" description="Helical" evidence="9">
    <location>
        <begin position="126"/>
        <end position="143"/>
    </location>
</feature>
<reference evidence="11 12" key="1">
    <citation type="submission" date="2013-11" db="EMBL/GenBank/DDBJ databases">
        <title>The Genome Sequence of Phytophthora parasitica P1976.</title>
        <authorList>
            <consortium name="The Broad Institute Genomics Platform"/>
            <person name="Russ C."/>
            <person name="Tyler B."/>
            <person name="Panabieres F."/>
            <person name="Shan W."/>
            <person name="Tripathy S."/>
            <person name="Grunwald N."/>
            <person name="Machado M."/>
            <person name="Johnson C.S."/>
            <person name="Walker B."/>
            <person name="Young S."/>
            <person name="Zeng Q."/>
            <person name="Gargeya S."/>
            <person name="Fitzgerald M."/>
            <person name="Haas B."/>
            <person name="Abouelleil A."/>
            <person name="Allen A.W."/>
            <person name="Alvarado L."/>
            <person name="Arachchi H.M."/>
            <person name="Berlin A.M."/>
            <person name="Chapman S.B."/>
            <person name="Gainer-Dewar J."/>
            <person name="Goldberg J."/>
            <person name="Griggs A."/>
            <person name="Gujja S."/>
            <person name="Hansen M."/>
            <person name="Howarth C."/>
            <person name="Imamovic A."/>
            <person name="Ireland A."/>
            <person name="Larimer J."/>
            <person name="McCowan C."/>
            <person name="Murphy C."/>
            <person name="Pearson M."/>
            <person name="Poon T.W."/>
            <person name="Priest M."/>
            <person name="Roberts A."/>
            <person name="Saif S."/>
            <person name="Shea T."/>
            <person name="Sisk P."/>
            <person name="Sykes S."/>
            <person name="Wortman J."/>
            <person name="Nusbaum C."/>
            <person name="Birren B."/>
        </authorList>
    </citation>
    <scope>NUCLEOTIDE SEQUENCE [LARGE SCALE GENOMIC DNA]</scope>
    <source>
        <strain evidence="11 12">P1976</strain>
    </source>
</reference>
<evidence type="ECO:0000256" key="4">
    <source>
        <dbReference type="ARBA" id="ARBA00022737"/>
    </source>
</evidence>
<dbReference type="InterPro" id="IPR006603">
    <property type="entry name" value="PQ-loop_rpt"/>
</dbReference>
<accession>A0A081A489</accession>
<feature type="signal peptide" evidence="10">
    <location>
        <begin position="1"/>
        <end position="24"/>
    </location>
</feature>
<sequence length="271" mass="29296">MAKMTQICAALALATAMLTSSTTAEKKADDELVLGLFTPQCFEAFATHHDFGNVECIKSVISKALSYAIITGSLILKLPQILKILSAKDVTGLTPSAFYMEVVLYLSNTIYNVLRGYPLSTWGENMVILAQNIILVLLLWSFYTPKIPMSTRFSLVLVFAAMAAGMFSIPDEHQWLLASAGIPVSIVARIPQILSNFKQGHTGQLALITLVLNLGGSIARLFTTMQETGDPVQVAGFGVAILLNGTLVLQVLLFWGATNKALAQATKKKEN</sequence>
<keyword evidence="2" id="KW-0813">Transport</keyword>
<dbReference type="Proteomes" id="UP000028582">
    <property type="component" value="Unassembled WGS sequence"/>
</dbReference>
<dbReference type="PANTHER" id="PTHR12226:SF2">
    <property type="entry name" value="MANNOSE-P-DOLICHOL UTILIZATION DEFECT 1 PROTEIN"/>
    <property type="match status" value="1"/>
</dbReference>
<name>A0A081A489_PHYNI</name>
<feature type="transmembrane region" description="Helical" evidence="9">
    <location>
        <begin position="150"/>
        <end position="169"/>
    </location>
</feature>
<feature type="chain" id="PRO_5001753948" description="Mannose-P-dolichol utilization defect 1 protein homolog" evidence="10">
    <location>
        <begin position="25"/>
        <end position="271"/>
    </location>
</feature>
<gene>
    <name evidence="11" type="ORF">F444_10375</name>
</gene>
<keyword evidence="3 8" id="KW-0812">Transmembrane</keyword>
<dbReference type="GO" id="GO:0016020">
    <property type="term" value="C:membrane"/>
    <property type="evidence" value="ECO:0007669"/>
    <property type="project" value="UniProtKB-SubCell"/>
</dbReference>